<evidence type="ECO:0000256" key="7">
    <source>
        <dbReference type="SAM" id="Phobius"/>
    </source>
</evidence>
<evidence type="ECO:0000256" key="4">
    <source>
        <dbReference type="ARBA" id="ARBA00022692"/>
    </source>
</evidence>
<evidence type="ECO:0000256" key="2">
    <source>
        <dbReference type="ARBA" id="ARBA00022475"/>
    </source>
</evidence>
<dbReference type="InterPro" id="IPR000715">
    <property type="entry name" value="Glycosyl_transferase_4"/>
</dbReference>
<protein>
    <submittedName>
        <fullName evidence="8">Glycosyl transferase, family 4, conserved region</fullName>
    </submittedName>
</protein>
<dbReference type="GO" id="GO:0071555">
    <property type="term" value="P:cell wall organization"/>
    <property type="evidence" value="ECO:0007669"/>
    <property type="project" value="TreeGrafter"/>
</dbReference>
<dbReference type="PANTHER" id="PTHR22926:SF3">
    <property type="entry name" value="UNDECAPRENYL-PHOSPHATE ALPHA-N-ACETYLGLUCOSAMINYL 1-PHOSPHATE TRANSFERASE"/>
    <property type="match status" value="1"/>
</dbReference>
<dbReference type="STRING" id="579137.Metvu_1370"/>
<dbReference type="KEGG" id="mvu:Metvu_1370"/>
<comment type="subcellular location">
    <subcellularLocation>
        <location evidence="1">Cell membrane</location>
        <topology evidence="1">Multi-pass membrane protein</topology>
    </subcellularLocation>
</comment>
<proteinExistence type="predicted"/>
<feature type="transmembrane region" description="Helical" evidence="7">
    <location>
        <begin position="279"/>
        <end position="300"/>
    </location>
</feature>
<evidence type="ECO:0000256" key="5">
    <source>
        <dbReference type="ARBA" id="ARBA00022989"/>
    </source>
</evidence>
<evidence type="ECO:0000256" key="1">
    <source>
        <dbReference type="ARBA" id="ARBA00004651"/>
    </source>
</evidence>
<name>C9RI21_METVM</name>
<gene>
    <name evidence="8" type="ordered locus">Metvu_1370</name>
</gene>
<dbReference type="RefSeq" id="WP_015733442.1">
    <property type="nucleotide sequence ID" value="NC_013407.1"/>
</dbReference>
<evidence type="ECO:0000256" key="3">
    <source>
        <dbReference type="ARBA" id="ARBA00022679"/>
    </source>
</evidence>
<evidence type="ECO:0000313" key="9">
    <source>
        <dbReference type="Proteomes" id="UP000002063"/>
    </source>
</evidence>
<dbReference type="GeneID" id="8513713"/>
<feature type="transmembrane region" description="Helical" evidence="7">
    <location>
        <begin position="6"/>
        <end position="26"/>
    </location>
</feature>
<dbReference type="EMBL" id="CP001787">
    <property type="protein sequence ID" value="ACX73223.1"/>
    <property type="molecule type" value="Genomic_DNA"/>
</dbReference>
<dbReference type="OrthoDB" id="34534at2157"/>
<dbReference type="AlphaFoldDB" id="C9RI21"/>
<organism evidence="8 9">
    <name type="scientific">Methanocaldococcus vulcanius (strain ATCC 700851 / DSM 12094 / M7)</name>
    <name type="common">Methanococcus vulcanius</name>
    <dbReference type="NCBI Taxonomy" id="579137"/>
    <lineage>
        <taxon>Archaea</taxon>
        <taxon>Methanobacteriati</taxon>
        <taxon>Methanobacteriota</taxon>
        <taxon>Methanomada group</taxon>
        <taxon>Methanococci</taxon>
        <taxon>Methanococcales</taxon>
        <taxon>Methanocaldococcaceae</taxon>
        <taxon>Methanocaldococcus</taxon>
    </lineage>
</organism>
<feature type="transmembrane region" description="Helical" evidence="7">
    <location>
        <begin position="204"/>
        <end position="227"/>
    </location>
</feature>
<dbReference type="eggNOG" id="arCOG03199">
    <property type="taxonomic scope" value="Archaea"/>
</dbReference>
<feature type="transmembrane region" description="Helical" evidence="7">
    <location>
        <begin position="61"/>
        <end position="82"/>
    </location>
</feature>
<sequence>MMLIAISGVIAVISFVFSLFFSYFLIKRMVKFKYGFDLHKKDKIKVPEMGGLSPLFTNSLLIPYLSPIFLIPITTSGIIGIIDDIAKLSPKEKLILLFISGLFVGGIFYEYGEINSLSYIIGIAVGITIFSNLTNMLAGFNGLEIGMGVISSIFFSLILFLKGHILEGMLCLIFSCSYLGLLVFNKYPARIFPGDVGTLPIGAFLSTIAIVSNEVVPFIVIMLPYLLDASLKYYSAGVMSRDEHKPTKLGEDGRLYYAGGYLSLPRFILKYKPMKEPELVLIIWIVGIICGIFGILVSMFL</sequence>
<dbReference type="Proteomes" id="UP000002063">
    <property type="component" value="Chromosome"/>
</dbReference>
<reference evidence="8" key="1">
    <citation type="submission" date="2009-10" db="EMBL/GenBank/DDBJ databases">
        <title>Complete sequence of chromosome of Methanocaldococcus vulcanius M7.</title>
        <authorList>
            <consortium name="US DOE Joint Genome Institute"/>
            <person name="Lucas S."/>
            <person name="Copeland A."/>
            <person name="Lapidus A."/>
            <person name="Glavina del Rio T."/>
            <person name="Dalin E."/>
            <person name="Tice H."/>
            <person name="Bruce D."/>
            <person name="Goodwin L."/>
            <person name="Pitluck S."/>
            <person name="Lcollab F.I."/>
            <person name="Brettin T."/>
            <person name="Detter J.C."/>
            <person name="Han C."/>
            <person name="Tapia R."/>
            <person name="Kuske C.R."/>
            <person name="Schmutz J."/>
            <person name="Larimer F."/>
            <person name="Land M."/>
            <person name="Hauser L."/>
            <person name="Kyrpides N."/>
            <person name="Ovchinikova G."/>
            <person name="Sieprawska-Lupa M."/>
            <person name="Whitman W.B."/>
            <person name="Woyke T."/>
        </authorList>
    </citation>
    <scope>NUCLEOTIDE SEQUENCE [LARGE SCALE GENOMIC DNA]</scope>
    <source>
        <strain evidence="8">M7</strain>
    </source>
</reference>
<keyword evidence="3 8" id="KW-0808">Transferase</keyword>
<dbReference type="PANTHER" id="PTHR22926">
    <property type="entry name" value="PHOSPHO-N-ACETYLMURAMOYL-PENTAPEPTIDE-TRANSFERASE"/>
    <property type="match status" value="1"/>
</dbReference>
<keyword evidence="4 7" id="KW-0812">Transmembrane</keyword>
<keyword evidence="6 7" id="KW-0472">Membrane</keyword>
<accession>C9RI21</accession>
<dbReference type="GO" id="GO:0005886">
    <property type="term" value="C:plasma membrane"/>
    <property type="evidence" value="ECO:0007669"/>
    <property type="project" value="UniProtKB-SubCell"/>
</dbReference>
<evidence type="ECO:0000313" key="8">
    <source>
        <dbReference type="EMBL" id="ACX73223.1"/>
    </source>
</evidence>
<evidence type="ECO:0000256" key="6">
    <source>
        <dbReference type="ARBA" id="ARBA00023136"/>
    </source>
</evidence>
<feature type="transmembrane region" description="Helical" evidence="7">
    <location>
        <begin position="168"/>
        <end position="184"/>
    </location>
</feature>
<dbReference type="GO" id="GO:0044038">
    <property type="term" value="P:cell wall macromolecule biosynthetic process"/>
    <property type="evidence" value="ECO:0007669"/>
    <property type="project" value="TreeGrafter"/>
</dbReference>
<dbReference type="HOGENOM" id="CLU_023982_4_0_2"/>
<feature type="transmembrane region" description="Helical" evidence="7">
    <location>
        <begin position="145"/>
        <end position="161"/>
    </location>
</feature>
<dbReference type="Pfam" id="PF00953">
    <property type="entry name" value="Glycos_transf_4"/>
    <property type="match status" value="1"/>
</dbReference>
<feature type="transmembrane region" description="Helical" evidence="7">
    <location>
        <begin position="94"/>
        <end position="112"/>
    </location>
</feature>
<dbReference type="GO" id="GO:0016780">
    <property type="term" value="F:phosphotransferase activity, for other substituted phosphate groups"/>
    <property type="evidence" value="ECO:0007669"/>
    <property type="project" value="InterPro"/>
</dbReference>
<keyword evidence="2" id="KW-1003">Cell membrane</keyword>
<feature type="transmembrane region" description="Helical" evidence="7">
    <location>
        <begin position="119"/>
        <end position="139"/>
    </location>
</feature>
<keyword evidence="5 7" id="KW-1133">Transmembrane helix</keyword>
<keyword evidence="9" id="KW-1185">Reference proteome</keyword>